<name>A0A238U7T8_9FLAO</name>
<dbReference type="RefSeq" id="WP_095069430.1">
    <property type="nucleotide sequence ID" value="NZ_LT899436.1"/>
</dbReference>
<dbReference type="Proteomes" id="UP000215214">
    <property type="component" value="Chromosome TJEJU"/>
</dbReference>
<evidence type="ECO:0000313" key="2">
    <source>
        <dbReference type="Proteomes" id="UP000215214"/>
    </source>
</evidence>
<protein>
    <submittedName>
        <fullName evidence="1">Uncharacterized protein</fullName>
    </submittedName>
</protein>
<accession>A0A238U7T8</accession>
<sequence length="147" mass="17488">MELRRIFQEINFTNRYEKICESSVEFEKIMSGNNISLYEEVFEFLEIKHKYNSNGSFFSITDKKEDIVLNLHLVLKGGIIESFLFIKENGVQKKGIDRFDFIPEELNLPFNREKYNLPRYSSKQELTSMVSQIFNIYSDIKEKIFNS</sequence>
<evidence type="ECO:0000313" key="1">
    <source>
        <dbReference type="EMBL" id="SNR14460.1"/>
    </source>
</evidence>
<dbReference type="EMBL" id="LT899436">
    <property type="protein sequence ID" value="SNR14460.1"/>
    <property type="molecule type" value="Genomic_DNA"/>
</dbReference>
<dbReference type="AlphaFoldDB" id="A0A238U7T8"/>
<dbReference type="KEGG" id="tje:TJEJU_0684"/>
<proteinExistence type="predicted"/>
<reference evidence="1 2" key="1">
    <citation type="submission" date="2017-07" db="EMBL/GenBank/DDBJ databases">
        <authorList>
            <person name="Sun Z.S."/>
            <person name="Albrecht U."/>
            <person name="Echele G."/>
            <person name="Lee C.C."/>
        </authorList>
    </citation>
    <scope>NUCLEOTIDE SEQUENCE [LARGE SCALE GENOMIC DNA]</scope>
    <source>
        <strain evidence="2">type strain: KCTC 22618</strain>
    </source>
</reference>
<keyword evidence="2" id="KW-1185">Reference proteome</keyword>
<organism evidence="1 2">
    <name type="scientific">Tenacibaculum jejuense</name>
    <dbReference type="NCBI Taxonomy" id="584609"/>
    <lineage>
        <taxon>Bacteria</taxon>
        <taxon>Pseudomonadati</taxon>
        <taxon>Bacteroidota</taxon>
        <taxon>Flavobacteriia</taxon>
        <taxon>Flavobacteriales</taxon>
        <taxon>Flavobacteriaceae</taxon>
        <taxon>Tenacibaculum</taxon>
    </lineage>
</organism>
<gene>
    <name evidence="1" type="ORF">TJEJU_0684</name>
</gene>
<dbReference type="OrthoDB" id="2720680at2"/>